<feature type="chain" id="PRO_5028326385" description="Antifungal protein" evidence="1">
    <location>
        <begin position="19"/>
        <end position="75"/>
    </location>
</feature>
<evidence type="ECO:0000256" key="1">
    <source>
        <dbReference type="SAM" id="SignalP"/>
    </source>
</evidence>
<organism evidence="2 3">
    <name type="scientific">Pyricularia grisea</name>
    <name type="common">Crabgrass-specific blast fungus</name>
    <name type="synonym">Magnaporthe grisea</name>
    <dbReference type="NCBI Taxonomy" id="148305"/>
    <lineage>
        <taxon>Eukaryota</taxon>
        <taxon>Fungi</taxon>
        <taxon>Dikarya</taxon>
        <taxon>Ascomycota</taxon>
        <taxon>Pezizomycotina</taxon>
        <taxon>Sordariomycetes</taxon>
        <taxon>Sordariomycetidae</taxon>
        <taxon>Magnaporthales</taxon>
        <taxon>Pyriculariaceae</taxon>
        <taxon>Pyricularia</taxon>
    </lineage>
</organism>
<feature type="signal peptide" evidence="1">
    <location>
        <begin position="1"/>
        <end position="18"/>
    </location>
</feature>
<proteinExistence type="predicted"/>
<sequence>MQFSKISILAFLATGAVATPIPSPDLDPLQSVNEAHLFTRTIKPQKDTCKGRGKVSCFFQGYTCQIVHGKCILND</sequence>
<dbReference type="RefSeq" id="XP_030980481.1">
    <property type="nucleotide sequence ID" value="XM_031130867.1"/>
</dbReference>
<keyword evidence="2" id="KW-1185">Reference proteome</keyword>
<evidence type="ECO:0008006" key="4">
    <source>
        <dbReference type="Google" id="ProtNLM"/>
    </source>
</evidence>
<keyword evidence="1" id="KW-0732">Signal</keyword>
<evidence type="ECO:0000313" key="2">
    <source>
        <dbReference type="Proteomes" id="UP000515153"/>
    </source>
</evidence>
<evidence type="ECO:0000313" key="3">
    <source>
        <dbReference type="RefSeq" id="XP_030980481.1"/>
    </source>
</evidence>
<dbReference type="Proteomes" id="UP000515153">
    <property type="component" value="Chromosome VII"/>
</dbReference>
<accession>A0A6P8AZS9</accession>
<dbReference type="AlphaFoldDB" id="A0A6P8AZS9"/>
<protein>
    <recommendedName>
        <fullName evidence="4">Antifungal protein</fullName>
    </recommendedName>
</protein>
<reference evidence="3" key="2">
    <citation type="submission" date="2019-10" db="EMBL/GenBank/DDBJ databases">
        <authorList>
            <consortium name="NCBI Genome Project"/>
        </authorList>
    </citation>
    <scope>NUCLEOTIDE SEQUENCE</scope>
    <source>
        <strain evidence="3">NI907</strain>
    </source>
</reference>
<reference evidence="2 3" key="1">
    <citation type="journal article" date="2019" name="Mol. Biol. Evol.">
        <title>Blast fungal genomes show frequent chromosomal changes, gene gains and losses, and effector gene turnover.</title>
        <authorList>
            <person name="Gomez Luciano L.B."/>
            <person name="Jason Tsai I."/>
            <person name="Chuma I."/>
            <person name="Tosa Y."/>
            <person name="Chen Y.H."/>
            <person name="Li J.Y."/>
            <person name="Li M.Y."/>
            <person name="Jade Lu M.Y."/>
            <person name="Nakayashiki H."/>
            <person name="Li W.H."/>
        </authorList>
    </citation>
    <scope>NUCLEOTIDE SEQUENCE [LARGE SCALE GENOMIC DNA]</scope>
    <source>
        <strain evidence="2 3">NI907</strain>
    </source>
</reference>
<gene>
    <name evidence="3" type="ORF">PgNI_10893</name>
</gene>
<dbReference type="GeneID" id="41965772"/>
<name>A0A6P8AZS9_PYRGI</name>
<dbReference type="KEGG" id="pgri:PgNI_10893"/>
<reference evidence="3" key="3">
    <citation type="submission" date="2025-08" db="UniProtKB">
        <authorList>
            <consortium name="RefSeq"/>
        </authorList>
    </citation>
    <scope>IDENTIFICATION</scope>
    <source>
        <strain evidence="3">NI907</strain>
    </source>
</reference>